<evidence type="ECO:0008006" key="4">
    <source>
        <dbReference type="Google" id="ProtNLM"/>
    </source>
</evidence>
<evidence type="ECO:0000313" key="2">
    <source>
        <dbReference type="EMBL" id="MBB5323787.1"/>
    </source>
</evidence>
<feature type="transmembrane region" description="Helical" evidence="1">
    <location>
        <begin position="38"/>
        <end position="59"/>
    </location>
</feature>
<dbReference type="Proteomes" id="UP000520011">
    <property type="component" value="Unassembled WGS sequence"/>
</dbReference>
<keyword evidence="1" id="KW-1133">Transmembrane helix</keyword>
<keyword evidence="1" id="KW-0472">Membrane</keyword>
<dbReference type="EMBL" id="JACHEP010000002">
    <property type="protein sequence ID" value="MBB5323787.1"/>
    <property type="molecule type" value="Genomic_DNA"/>
</dbReference>
<evidence type="ECO:0000313" key="3">
    <source>
        <dbReference type="Proteomes" id="UP000520011"/>
    </source>
</evidence>
<dbReference type="AlphaFoldDB" id="A0A7W8MTT9"/>
<keyword evidence="1" id="KW-0812">Transmembrane</keyword>
<dbReference type="PIRSF" id="PIRSF030092">
    <property type="entry name" value="UCP030092"/>
    <property type="match status" value="1"/>
</dbReference>
<feature type="transmembrane region" description="Helical" evidence="1">
    <location>
        <begin position="65"/>
        <end position="85"/>
    </location>
</feature>
<sequence length="128" mass="15018">MSNIIAHVTAAFVTMPLLAFFVVYVLARKLTNKKKKSFYIAINISTLFFMSAVHFLIVAIWGKSYLWEIIILLLIINILFAIGYWRKKGDLHIAIVFRLFWRFSFLLFFFLYFGLLGYGIFIRVSSNM</sequence>
<feature type="transmembrane region" description="Helical" evidence="1">
    <location>
        <begin position="105"/>
        <end position="124"/>
    </location>
</feature>
<keyword evidence="3" id="KW-1185">Reference proteome</keyword>
<dbReference type="Pfam" id="PF11877">
    <property type="entry name" value="DUF3397"/>
    <property type="match status" value="1"/>
</dbReference>
<dbReference type="InterPro" id="IPR024515">
    <property type="entry name" value="DUF3397"/>
</dbReference>
<accession>A0A7W8MTT9</accession>
<evidence type="ECO:0000256" key="1">
    <source>
        <dbReference type="SAM" id="Phobius"/>
    </source>
</evidence>
<protein>
    <recommendedName>
        <fullName evidence="4">DUF3397 domain-containing protein</fullName>
    </recommendedName>
</protein>
<name>A0A7W8MTT9_9BACL</name>
<organism evidence="2 3">
    <name type="scientific">Anoxybacteroides tepidamans</name>
    <dbReference type="NCBI Taxonomy" id="265948"/>
    <lineage>
        <taxon>Bacteria</taxon>
        <taxon>Bacillati</taxon>
        <taxon>Bacillota</taxon>
        <taxon>Bacilli</taxon>
        <taxon>Bacillales</taxon>
        <taxon>Anoxybacillaceae</taxon>
        <taxon>Anoxybacteroides</taxon>
    </lineage>
</organism>
<dbReference type="RefSeq" id="WP_183251891.1">
    <property type="nucleotide sequence ID" value="NZ_JACHEP010000002.1"/>
</dbReference>
<reference evidence="2 3" key="1">
    <citation type="submission" date="2020-08" db="EMBL/GenBank/DDBJ databases">
        <title>Genomic Encyclopedia of Type Strains, Phase IV (KMG-IV): sequencing the most valuable type-strain genomes for metagenomic binning, comparative biology and taxonomic classification.</title>
        <authorList>
            <person name="Goeker M."/>
        </authorList>
    </citation>
    <scope>NUCLEOTIDE SEQUENCE [LARGE SCALE GENOMIC DNA]</scope>
    <source>
        <strain evidence="2 3">DSM 16325</strain>
    </source>
</reference>
<proteinExistence type="predicted"/>
<gene>
    <name evidence="2" type="ORF">HNQ34_000879</name>
</gene>
<comment type="caution">
    <text evidence="2">The sequence shown here is derived from an EMBL/GenBank/DDBJ whole genome shotgun (WGS) entry which is preliminary data.</text>
</comment>
<dbReference type="InterPro" id="IPR016945">
    <property type="entry name" value="UCP030092"/>
</dbReference>
<feature type="transmembrane region" description="Helical" evidence="1">
    <location>
        <begin position="6"/>
        <end position="26"/>
    </location>
</feature>